<dbReference type="Pfam" id="PF01826">
    <property type="entry name" value="TIL"/>
    <property type="match status" value="1"/>
</dbReference>
<name>A0A158QP98_HAEPC</name>
<organism evidence="5">
    <name type="scientific">Haemonchus placei</name>
    <name type="common">Barber's pole worm</name>
    <dbReference type="NCBI Taxonomy" id="6290"/>
    <lineage>
        <taxon>Eukaryota</taxon>
        <taxon>Metazoa</taxon>
        <taxon>Ecdysozoa</taxon>
        <taxon>Nematoda</taxon>
        <taxon>Chromadorea</taxon>
        <taxon>Rhabditida</taxon>
        <taxon>Rhabditina</taxon>
        <taxon>Rhabditomorpha</taxon>
        <taxon>Strongyloidea</taxon>
        <taxon>Trichostrongylidae</taxon>
        <taxon>Haemonchus</taxon>
    </lineage>
</organism>
<dbReference type="SUPFAM" id="SSF57567">
    <property type="entry name" value="Serine protease inhibitors"/>
    <property type="match status" value="1"/>
</dbReference>
<protein>
    <submittedName>
        <fullName evidence="5">TIL domain-containing protein</fullName>
    </submittedName>
</protein>
<evidence type="ECO:0000259" key="2">
    <source>
        <dbReference type="Pfam" id="PF01826"/>
    </source>
</evidence>
<dbReference type="CDD" id="cd19941">
    <property type="entry name" value="TIL"/>
    <property type="match status" value="1"/>
</dbReference>
<proteinExistence type="predicted"/>
<gene>
    <name evidence="3" type="ORF">HPLM_LOCUS12183</name>
</gene>
<feature type="domain" description="TIL" evidence="2">
    <location>
        <begin position="14"/>
        <end position="59"/>
    </location>
</feature>
<evidence type="ECO:0000313" key="3">
    <source>
        <dbReference type="EMBL" id="VDO44966.1"/>
    </source>
</evidence>
<keyword evidence="4" id="KW-1185">Reference proteome</keyword>
<dbReference type="Proteomes" id="UP000268014">
    <property type="component" value="Unassembled WGS sequence"/>
</dbReference>
<dbReference type="AlphaFoldDB" id="A0A158QP98"/>
<accession>A0A158QP98</accession>
<dbReference type="Gene3D" id="2.10.25.10">
    <property type="entry name" value="Laminin"/>
    <property type="match status" value="1"/>
</dbReference>
<dbReference type="EMBL" id="UZAF01017787">
    <property type="protein sequence ID" value="VDO44966.1"/>
    <property type="molecule type" value="Genomic_DNA"/>
</dbReference>
<keyword evidence="1" id="KW-0722">Serine protease inhibitor</keyword>
<sequence>MFPTFVSVLSDRKCGKNEEFMSCGTECEPTCNVMSSKCTDKCLESVCQCKSGFKRGEKDQNTAKTCRGLR</sequence>
<dbReference type="GO" id="GO:0004867">
    <property type="term" value="F:serine-type endopeptidase inhibitor activity"/>
    <property type="evidence" value="ECO:0007669"/>
    <property type="project" value="UniProtKB-KW"/>
</dbReference>
<reference evidence="5" key="1">
    <citation type="submission" date="2016-04" db="UniProtKB">
        <authorList>
            <consortium name="WormBaseParasite"/>
        </authorList>
    </citation>
    <scope>IDENTIFICATION</scope>
</reference>
<evidence type="ECO:0000313" key="5">
    <source>
        <dbReference type="WBParaSite" id="HPLM_0001219101-mRNA-1"/>
    </source>
</evidence>
<keyword evidence="1" id="KW-0646">Protease inhibitor</keyword>
<dbReference type="InterPro" id="IPR036084">
    <property type="entry name" value="Ser_inhib-like_sf"/>
</dbReference>
<evidence type="ECO:0000256" key="1">
    <source>
        <dbReference type="ARBA" id="ARBA00022900"/>
    </source>
</evidence>
<reference evidence="3 4" key="2">
    <citation type="submission" date="2018-11" db="EMBL/GenBank/DDBJ databases">
        <authorList>
            <consortium name="Pathogen Informatics"/>
        </authorList>
    </citation>
    <scope>NUCLEOTIDE SEQUENCE [LARGE SCALE GENOMIC DNA]</scope>
    <source>
        <strain evidence="3 4">MHpl1</strain>
    </source>
</reference>
<dbReference type="WBParaSite" id="HPLM_0001219101-mRNA-1">
    <property type="protein sequence ID" value="HPLM_0001219101-mRNA-1"/>
    <property type="gene ID" value="HPLM_0001219101"/>
</dbReference>
<dbReference type="InterPro" id="IPR002919">
    <property type="entry name" value="TIL_dom"/>
</dbReference>
<evidence type="ECO:0000313" key="4">
    <source>
        <dbReference type="Proteomes" id="UP000268014"/>
    </source>
</evidence>
<dbReference type="OrthoDB" id="5912264at2759"/>